<evidence type="ECO:0000313" key="2">
    <source>
        <dbReference type="Proteomes" id="UP000501408"/>
    </source>
</evidence>
<protein>
    <recommendedName>
        <fullName evidence="3">Peptidoglycan-binding protein</fullName>
    </recommendedName>
</protein>
<keyword evidence="2" id="KW-1185">Reference proteome</keyword>
<dbReference type="RefSeq" id="WP_167313954.1">
    <property type="nucleotide sequence ID" value="NZ_CP050266.1"/>
</dbReference>
<accession>A0ABX6K4Y8</accession>
<gene>
    <name evidence="1" type="ORF">HBA18_02135</name>
</gene>
<proteinExistence type="predicted"/>
<sequence>MKLKKSLSESIKQIQQRYDLTIDGKLGPCTSLVIGGLLLERFEMETRTELEGSKYKSESWLVDSFQACSQYDKNQIQRYLDFPDLPLHSELNAFIFAAEINRNNLLKSSTNSQPNSNAYKALSKIGYELQY</sequence>
<dbReference type="Proteomes" id="UP000501408">
    <property type="component" value="Chromosome 1"/>
</dbReference>
<dbReference type="EMBL" id="CP050266">
    <property type="protein sequence ID" value="QIR05280.1"/>
    <property type="molecule type" value="Genomic_DNA"/>
</dbReference>
<organism evidence="1 2">
    <name type="scientific">Salinivibrio costicola</name>
    <name type="common">Vibrio costicola</name>
    <dbReference type="NCBI Taxonomy" id="51367"/>
    <lineage>
        <taxon>Bacteria</taxon>
        <taxon>Pseudomonadati</taxon>
        <taxon>Pseudomonadota</taxon>
        <taxon>Gammaproteobacteria</taxon>
        <taxon>Vibrionales</taxon>
        <taxon>Vibrionaceae</taxon>
        <taxon>Salinivibrio</taxon>
    </lineage>
</organism>
<evidence type="ECO:0000313" key="1">
    <source>
        <dbReference type="EMBL" id="QIR05280.1"/>
    </source>
</evidence>
<evidence type="ECO:0008006" key="3">
    <source>
        <dbReference type="Google" id="ProtNLM"/>
    </source>
</evidence>
<reference evidence="1 2" key="1">
    <citation type="submission" date="2020-03" db="EMBL/GenBank/DDBJ databases">
        <title>Genome mining reveals the biosynthetic pathways of PHA and ectoines of the halophilic strain Salinivibrio costicola M318 isolated from fermented shrimp paste.</title>
        <authorList>
            <person name="Doan T.V."/>
            <person name="Tran L.T."/>
            <person name="Trieu T.A."/>
            <person name="Nguyen Q.V."/>
            <person name="Quach T.N."/>
            <person name="Phi T.Q."/>
            <person name="Kumar S."/>
        </authorList>
    </citation>
    <scope>NUCLEOTIDE SEQUENCE [LARGE SCALE GENOMIC DNA]</scope>
    <source>
        <strain evidence="1 2">M318</strain>
    </source>
</reference>
<name>A0ABX6K4Y8_SALCS</name>